<accession>A0AA40DTL0</accession>
<evidence type="ECO:0000313" key="8">
    <source>
        <dbReference type="Proteomes" id="UP001172102"/>
    </source>
</evidence>
<keyword evidence="3" id="KW-0274">FAD</keyword>
<dbReference type="Gene3D" id="3.50.50.60">
    <property type="entry name" value="FAD/NAD(P)-binding domain"/>
    <property type="match status" value="1"/>
</dbReference>
<dbReference type="AlphaFoldDB" id="A0AA40DTL0"/>
<evidence type="ECO:0000256" key="4">
    <source>
        <dbReference type="ARBA" id="ARBA00023002"/>
    </source>
</evidence>
<evidence type="ECO:0000256" key="2">
    <source>
        <dbReference type="ARBA" id="ARBA00022630"/>
    </source>
</evidence>
<comment type="cofactor">
    <cofactor evidence="1">
        <name>FAD</name>
        <dbReference type="ChEBI" id="CHEBI:57692"/>
    </cofactor>
</comment>
<dbReference type="GO" id="GO:0004497">
    <property type="term" value="F:monooxygenase activity"/>
    <property type="evidence" value="ECO:0007669"/>
    <property type="project" value="UniProtKB-KW"/>
</dbReference>
<reference evidence="7" key="1">
    <citation type="submission" date="2023-06" db="EMBL/GenBank/DDBJ databases">
        <title>Genome-scale phylogeny and comparative genomics of the fungal order Sordariales.</title>
        <authorList>
            <consortium name="Lawrence Berkeley National Laboratory"/>
            <person name="Hensen N."/>
            <person name="Bonometti L."/>
            <person name="Westerberg I."/>
            <person name="Brannstrom I.O."/>
            <person name="Guillou S."/>
            <person name="Cros-Aarteil S."/>
            <person name="Calhoun S."/>
            <person name="Haridas S."/>
            <person name="Kuo A."/>
            <person name="Mondo S."/>
            <person name="Pangilinan J."/>
            <person name="Riley R."/>
            <person name="Labutti K."/>
            <person name="Andreopoulos B."/>
            <person name="Lipzen A."/>
            <person name="Chen C."/>
            <person name="Yanf M."/>
            <person name="Daum C."/>
            <person name="Ng V."/>
            <person name="Clum A."/>
            <person name="Steindorff A."/>
            <person name="Ohm R."/>
            <person name="Martin F."/>
            <person name="Silar P."/>
            <person name="Natvig D."/>
            <person name="Lalanne C."/>
            <person name="Gautier V."/>
            <person name="Ament-Velasquez S.L."/>
            <person name="Kruys A."/>
            <person name="Hutchinson M.I."/>
            <person name="Powell A.J."/>
            <person name="Barry K."/>
            <person name="Miller A.N."/>
            <person name="Grigoriev I.V."/>
            <person name="Debuchy R."/>
            <person name="Gladieux P."/>
            <person name="Thoren M.H."/>
            <person name="Johannesson H."/>
        </authorList>
    </citation>
    <scope>NUCLEOTIDE SEQUENCE</scope>
    <source>
        <strain evidence="7">SMH4607-1</strain>
    </source>
</reference>
<proteinExistence type="predicted"/>
<keyword evidence="2" id="KW-0285">Flavoprotein</keyword>
<sequence length="231" mass="25511">MAISEAVPGNQRLHVPIVGWLGGNNLVLLYRQQRADGAFSAVRRILAPDNCEAQLLPCKALGTSYTISLTKLQKLRSQADSLYFFGTDPKTDIFAFCIQLYYSWIPKDGDAELEGMSPRDVFLLKGSTMFPALRSVMDEMPQDTVVSWVNLVEWPAVSWDNWDGVATLTGDSAHCMSIYRGEGVNHGIIDGCVLAGALKRAADSLATPKQAVQDYEAEMRLRRKEAVDVSH</sequence>
<evidence type="ECO:0000259" key="6">
    <source>
        <dbReference type="Pfam" id="PF01494"/>
    </source>
</evidence>
<dbReference type="PANTHER" id="PTHR47178:SF1">
    <property type="entry name" value="FAD-BINDING DOMAIN-CONTAINING PROTEIN-RELATED"/>
    <property type="match status" value="1"/>
</dbReference>
<dbReference type="Proteomes" id="UP001172102">
    <property type="component" value="Unassembled WGS sequence"/>
</dbReference>
<dbReference type="PANTHER" id="PTHR47178">
    <property type="entry name" value="MONOOXYGENASE, FAD-BINDING"/>
    <property type="match status" value="1"/>
</dbReference>
<comment type="caution">
    <text evidence="7">The sequence shown here is derived from an EMBL/GenBank/DDBJ whole genome shotgun (WGS) entry which is preliminary data.</text>
</comment>
<dbReference type="EMBL" id="JAUKUA010000005">
    <property type="protein sequence ID" value="KAK0711438.1"/>
    <property type="molecule type" value="Genomic_DNA"/>
</dbReference>
<keyword evidence="5" id="KW-0503">Monooxygenase</keyword>
<evidence type="ECO:0000256" key="3">
    <source>
        <dbReference type="ARBA" id="ARBA00022827"/>
    </source>
</evidence>
<evidence type="ECO:0000313" key="7">
    <source>
        <dbReference type="EMBL" id="KAK0711438.1"/>
    </source>
</evidence>
<evidence type="ECO:0000256" key="1">
    <source>
        <dbReference type="ARBA" id="ARBA00001974"/>
    </source>
</evidence>
<protein>
    <recommendedName>
        <fullName evidence="6">FAD-binding domain-containing protein</fullName>
    </recommendedName>
</protein>
<name>A0AA40DTL0_9PEZI</name>
<evidence type="ECO:0000256" key="5">
    <source>
        <dbReference type="ARBA" id="ARBA00023033"/>
    </source>
</evidence>
<organism evidence="7 8">
    <name type="scientific">Lasiosphaeris hirsuta</name>
    <dbReference type="NCBI Taxonomy" id="260670"/>
    <lineage>
        <taxon>Eukaryota</taxon>
        <taxon>Fungi</taxon>
        <taxon>Dikarya</taxon>
        <taxon>Ascomycota</taxon>
        <taxon>Pezizomycotina</taxon>
        <taxon>Sordariomycetes</taxon>
        <taxon>Sordariomycetidae</taxon>
        <taxon>Sordariales</taxon>
        <taxon>Lasiosphaeriaceae</taxon>
        <taxon>Lasiosphaeris</taxon>
    </lineage>
</organism>
<dbReference type="InterPro" id="IPR002938">
    <property type="entry name" value="FAD-bd"/>
</dbReference>
<dbReference type="Pfam" id="PF01494">
    <property type="entry name" value="FAD_binding_3"/>
    <property type="match status" value="1"/>
</dbReference>
<gene>
    <name evidence="7" type="ORF">B0H67DRAFT_611518</name>
</gene>
<feature type="domain" description="FAD-binding" evidence="6">
    <location>
        <begin position="132"/>
        <end position="228"/>
    </location>
</feature>
<keyword evidence="4" id="KW-0560">Oxidoreductase</keyword>
<dbReference type="SUPFAM" id="SSF51905">
    <property type="entry name" value="FAD/NAD(P)-binding domain"/>
    <property type="match status" value="1"/>
</dbReference>
<dbReference type="InterPro" id="IPR036188">
    <property type="entry name" value="FAD/NAD-bd_sf"/>
</dbReference>
<keyword evidence="8" id="KW-1185">Reference proteome</keyword>
<dbReference type="GO" id="GO:0071949">
    <property type="term" value="F:FAD binding"/>
    <property type="evidence" value="ECO:0007669"/>
    <property type="project" value="InterPro"/>
</dbReference>